<gene>
    <name evidence="4" type="ORF">BDZ94DRAFT_718229</name>
</gene>
<feature type="compositionally biased region" description="Polar residues" evidence="2">
    <location>
        <begin position="46"/>
        <end position="66"/>
    </location>
</feature>
<feature type="region of interest" description="Disordered" evidence="2">
    <location>
        <begin position="326"/>
        <end position="367"/>
    </location>
</feature>
<dbReference type="Proteomes" id="UP000807353">
    <property type="component" value="Unassembled WGS sequence"/>
</dbReference>
<keyword evidence="1" id="KW-0863">Zinc-finger</keyword>
<evidence type="ECO:0000313" key="5">
    <source>
        <dbReference type="Proteomes" id="UP000807353"/>
    </source>
</evidence>
<feature type="domain" description="C2H2-type" evidence="3">
    <location>
        <begin position="195"/>
        <end position="218"/>
    </location>
</feature>
<feature type="region of interest" description="Disordered" evidence="2">
    <location>
        <begin position="419"/>
        <end position="471"/>
    </location>
</feature>
<reference evidence="4" key="1">
    <citation type="submission" date="2020-11" db="EMBL/GenBank/DDBJ databases">
        <authorList>
            <consortium name="DOE Joint Genome Institute"/>
            <person name="Ahrendt S."/>
            <person name="Riley R."/>
            <person name="Andreopoulos W."/>
            <person name="Labutti K."/>
            <person name="Pangilinan J."/>
            <person name="Ruiz-Duenas F.J."/>
            <person name="Barrasa J.M."/>
            <person name="Sanchez-Garcia M."/>
            <person name="Camarero S."/>
            <person name="Miyauchi S."/>
            <person name="Serrano A."/>
            <person name="Linde D."/>
            <person name="Babiker R."/>
            <person name="Drula E."/>
            <person name="Ayuso-Fernandez I."/>
            <person name="Pacheco R."/>
            <person name="Padilla G."/>
            <person name="Ferreira P."/>
            <person name="Barriuso J."/>
            <person name="Kellner H."/>
            <person name="Castanera R."/>
            <person name="Alfaro M."/>
            <person name="Ramirez L."/>
            <person name="Pisabarro A.G."/>
            <person name="Kuo A."/>
            <person name="Tritt A."/>
            <person name="Lipzen A."/>
            <person name="He G."/>
            <person name="Yan M."/>
            <person name="Ng V."/>
            <person name="Cullen D."/>
            <person name="Martin F."/>
            <person name="Rosso M.-N."/>
            <person name="Henrissat B."/>
            <person name="Hibbett D."/>
            <person name="Martinez A.T."/>
            <person name="Grigoriev I.V."/>
        </authorList>
    </citation>
    <scope>NUCLEOTIDE SEQUENCE</scope>
    <source>
        <strain evidence="4">CBS 247.69</strain>
    </source>
</reference>
<dbReference type="InterPro" id="IPR013087">
    <property type="entry name" value="Znf_C2H2_type"/>
</dbReference>
<feature type="region of interest" description="Disordered" evidence="2">
    <location>
        <begin position="142"/>
        <end position="193"/>
    </location>
</feature>
<proteinExistence type="predicted"/>
<feature type="region of interest" description="Disordered" evidence="2">
    <location>
        <begin position="268"/>
        <end position="296"/>
    </location>
</feature>
<dbReference type="OrthoDB" id="2152896at2759"/>
<dbReference type="AlphaFoldDB" id="A0A9P6CJ51"/>
<dbReference type="GO" id="GO:0008270">
    <property type="term" value="F:zinc ion binding"/>
    <property type="evidence" value="ECO:0007669"/>
    <property type="project" value="UniProtKB-KW"/>
</dbReference>
<feature type="compositionally biased region" description="Basic residues" evidence="2">
    <location>
        <begin position="71"/>
        <end position="84"/>
    </location>
</feature>
<dbReference type="EMBL" id="MU150271">
    <property type="protein sequence ID" value="KAF9462488.1"/>
    <property type="molecule type" value="Genomic_DNA"/>
</dbReference>
<dbReference type="PROSITE" id="PS50157">
    <property type="entry name" value="ZINC_FINGER_C2H2_2"/>
    <property type="match status" value="1"/>
</dbReference>
<keyword evidence="1" id="KW-0479">Metal-binding</keyword>
<feature type="compositionally biased region" description="Low complexity" evidence="2">
    <location>
        <begin position="354"/>
        <end position="367"/>
    </location>
</feature>
<accession>A0A9P6CJ51</accession>
<evidence type="ECO:0000256" key="2">
    <source>
        <dbReference type="SAM" id="MobiDB-lite"/>
    </source>
</evidence>
<comment type="caution">
    <text evidence="4">The sequence shown here is derived from an EMBL/GenBank/DDBJ whole genome shotgun (WGS) entry which is preliminary data.</text>
</comment>
<keyword evidence="5" id="KW-1185">Reference proteome</keyword>
<feature type="region of interest" description="Disordered" evidence="2">
    <location>
        <begin position="33"/>
        <end position="100"/>
    </location>
</feature>
<sequence>MNAQPALTHSDAASSLLSLSMAAAIAAPIPISEHSPSVGSVGSPAANGSMNANHTASVSPPLSASLGTGAKQHRRLASTGKARRRLSDARDAANRPSPALLQNGAGALSLASLSLSSSPPLAPAPQLSTSFTAASNTLASTTGLHTNDTSVPAPMPLHDGVNIPSQPPATSDDSKNNLAAPIPISKNGRKRGMDHKCESCSKIYRHPSCLIKHRWEHTPHWREASKFVLSKHQQVQLLEAAAILSHLSPSSSTGTSLPDDRSLWPSFLSGGSLPKADGSTPTPQPGSAGTLSTSASATSSYPSYPVSSSVPATAIGGSNFYRSTSTGPRLHDYSIPSSTTGSGGITQLRPGLIGVPNGPGVVVSSTPSMPVPVPTNHHGHADSFTGYRSASSDSWAHSPYENGISSSFLSTGNSVPYAHSDERSVGTGAGGWSLPRSSLRSVSVSSQSRSRSGSASGSRSDDESLEIDVDGDLDEYNTVSYGGRYGMNNRGRRGMSWKREEDELSIGFSVREEDEGEDDVVIAETKANRKEPEWDGLEMEMDMD</sequence>
<organism evidence="4 5">
    <name type="scientific">Collybia nuda</name>
    <dbReference type="NCBI Taxonomy" id="64659"/>
    <lineage>
        <taxon>Eukaryota</taxon>
        <taxon>Fungi</taxon>
        <taxon>Dikarya</taxon>
        <taxon>Basidiomycota</taxon>
        <taxon>Agaricomycotina</taxon>
        <taxon>Agaricomycetes</taxon>
        <taxon>Agaricomycetidae</taxon>
        <taxon>Agaricales</taxon>
        <taxon>Tricholomatineae</taxon>
        <taxon>Clitocybaceae</taxon>
        <taxon>Collybia</taxon>
    </lineage>
</organism>
<feature type="compositionally biased region" description="Low complexity" evidence="2">
    <location>
        <begin position="285"/>
        <end position="296"/>
    </location>
</feature>
<protein>
    <recommendedName>
        <fullName evidence="3">C2H2-type domain-containing protein</fullName>
    </recommendedName>
</protein>
<evidence type="ECO:0000256" key="1">
    <source>
        <dbReference type="PROSITE-ProRule" id="PRU00042"/>
    </source>
</evidence>
<keyword evidence="1" id="KW-0862">Zinc</keyword>
<dbReference type="PROSITE" id="PS00028">
    <property type="entry name" value="ZINC_FINGER_C2H2_1"/>
    <property type="match status" value="1"/>
</dbReference>
<evidence type="ECO:0000313" key="4">
    <source>
        <dbReference type="EMBL" id="KAF9462488.1"/>
    </source>
</evidence>
<evidence type="ECO:0000259" key="3">
    <source>
        <dbReference type="PROSITE" id="PS50157"/>
    </source>
</evidence>
<name>A0A9P6CJ51_9AGAR</name>
<feature type="compositionally biased region" description="Low complexity" evidence="2">
    <location>
        <begin position="433"/>
        <end position="458"/>
    </location>
</feature>